<dbReference type="PANTHER" id="PTHR31793:SF24">
    <property type="entry name" value="LONG-CHAIN ACYL-COA THIOESTERASE FADM"/>
    <property type="match status" value="1"/>
</dbReference>
<dbReference type="Gene3D" id="3.10.129.10">
    <property type="entry name" value="Hotdog Thioesterase"/>
    <property type="match status" value="1"/>
</dbReference>
<name>A0A0G3HG26_9CORY</name>
<dbReference type="EMBL" id="CP011546">
    <property type="protein sequence ID" value="AKK11685.1"/>
    <property type="molecule type" value="Genomic_DNA"/>
</dbReference>
<keyword evidence="1" id="KW-0378">Hydrolase</keyword>
<dbReference type="KEGG" id="cut:CUTER_08510"/>
<dbReference type="InterPro" id="IPR029069">
    <property type="entry name" value="HotDog_dom_sf"/>
</dbReference>
<dbReference type="RefSeq" id="WP_236684702.1">
    <property type="nucleotide sequence ID" value="NZ_CP011546.1"/>
</dbReference>
<dbReference type="CDD" id="cd00586">
    <property type="entry name" value="4HBT"/>
    <property type="match status" value="1"/>
</dbReference>
<organism evidence="1 2">
    <name type="scientific">Corynebacterium uterequi</name>
    <dbReference type="NCBI Taxonomy" id="1072256"/>
    <lineage>
        <taxon>Bacteria</taxon>
        <taxon>Bacillati</taxon>
        <taxon>Actinomycetota</taxon>
        <taxon>Actinomycetes</taxon>
        <taxon>Mycobacteriales</taxon>
        <taxon>Corynebacteriaceae</taxon>
        <taxon>Corynebacterium</taxon>
    </lineage>
</organism>
<accession>A0A0G3HG26</accession>
<dbReference type="Pfam" id="PF13279">
    <property type="entry name" value="4HBT_2"/>
    <property type="match status" value="1"/>
</dbReference>
<evidence type="ECO:0000313" key="1">
    <source>
        <dbReference type="EMBL" id="AKK11685.1"/>
    </source>
</evidence>
<gene>
    <name evidence="1" type="ORF">CUTER_08510</name>
</gene>
<dbReference type="SUPFAM" id="SSF54637">
    <property type="entry name" value="Thioesterase/thiol ester dehydrase-isomerase"/>
    <property type="match status" value="1"/>
</dbReference>
<reference evidence="2" key="2">
    <citation type="submission" date="2015-05" db="EMBL/GenBank/DDBJ databases">
        <title>Complete genome sequence of Corynebacterium uterequi DSM 45634, isolated from the uterus of a maiden mare.</title>
        <authorList>
            <person name="Ruckert C."/>
            <person name="Albersmeier A."/>
            <person name="Winkler A."/>
            <person name="Tauch A."/>
        </authorList>
    </citation>
    <scope>NUCLEOTIDE SEQUENCE [LARGE SCALE GENOMIC DNA]</scope>
    <source>
        <strain evidence="2">DSM 45634</strain>
    </source>
</reference>
<dbReference type="GO" id="GO:0047617">
    <property type="term" value="F:fatty acyl-CoA hydrolase activity"/>
    <property type="evidence" value="ECO:0007669"/>
    <property type="project" value="TreeGrafter"/>
</dbReference>
<dbReference type="Proteomes" id="UP000035548">
    <property type="component" value="Chromosome"/>
</dbReference>
<protein>
    <submittedName>
        <fullName evidence="1">Putative thioesterase</fullName>
        <ecNumber evidence="1">3.1.2.-</ecNumber>
    </submittedName>
</protein>
<reference evidence="1 2" key="1">
    <citation type="journal article" date="2015" name="Genome Announc.">
        <title>Virulence Factor Genes Detected in the Complete Genome Sequence of Corynebacterium uterequi DSM 45634, Isolated from the Uterus of a Maiden Mare.</title>
        <authorList>
            <person name="Ruckert C."/>
            <person name="Kriete M."/>
            <person name="Jaenicke S."/>
            <person name="Winkler A."/>
            <person name="Tauch A."/>
        </authorList>
    </citation>
    <scope>NUCLEOTIDE SEQUENCE [LARGE SCALE GENOMIC DNA]</scope>
    <source>
        <strain evidence="1 2">DSM 45634</strain>
    </source>
</reference>
<proteinExistence type="predicted"/>
<dbReference type="STRING" id="1072256.CUTER_08510"/>
<keyword evidence="2" id="KW-1185">Reference proteome</keyword>
<dbReference type="PANTHER" id="PTHR31793">
    <property type="entry name" value="4-HYDROXYBENZOYL-COA THIOESTERASE FAMILY MEMBER"/>
    <property type="match status" value="1"/>
</dbReference>
<evidence type="ECO:0000313" key="2">
    <source>
        <dbReference type="Proteomes" id="UP000035548"/>
    </source>
</evidence>
<dbReference type="EC" id="3.1.2.-" evidence="1"/>
<dbReference type="AlphaFoldDB" id="A0A0G3HG26"/>
<dbReference type="PATRIC" id="fig|1072256.5.peg.1679"/>
<dbReference type="InterPro" id="IPR050563">
    <property type="entry name" value="4-hydroxybenzoyl-CoA_TE"/>
</dbReference>
<sequence>MSTHPRNVHTMTVPVRWSDFDRYGHVMNANYIEFAQEARLAFAQEHFYNQGHPFAAYVRRLEVDFFRPIQPDTREVTVETFVADVGDTSFTTRQEIKDRQGKTTCVVTCVQVTMDLATQAPRSLTEKEVMILTRAPQPPALDAAVDDEA</sequence>